<gene>
    <name evidence="3" type="ORF">UV68_C0016G0001</name>
</gene>
<dbReference type="EMBL" id="LCFK01000016">
    <property type="protein sequence ID" value="KKS93853.1"/>
    <property type="molecule type" value="Genomic_DNA"/>
</dbReference>
<dbReference type="AlphaFoldDB" id="A0A0G1G4F4"/>
<dbReference type="InterPro" id="IPR050807">
    <property type="entry name" value="TransReg_Diox_bact_type"/>
</dbReference>
<comment type="caution">
    <text evidence="3">The sequence shown here is derived from an EMBL/GenBank/DDBJ whole genome shotgun (WGS) entry which is preliminary data.</text>
</comment>
<organism evidence="3 4">
    <name type="scientific">Candidatus Collierbacteria bacterium GW2011_GWC2_43_12</name>
    <dbReference type="NCBI Taxonomy" id="1618390"/>
    <lineage>
        <taxon>Bacteria</taxon>
        <taxon>Candidatus Collieribacteriota</taxon>
    </lineage>
</organism>
<dbReference type="GO" id="GO:0003700">
    <property type="term" value="F:DNA-binding transcription factor activity"/>
    <property type="evidence" value="ECO:0007669"/>
    <property type="project" value="TreeGrafter"/>
</dbReference>
<feature type="domain" description="HTH cro/C1-type" evidence="2">
    <location>
        <begin position="12"/>
        <end position="68"/>
    </location>
</feature>
<evidence type="ECO:0000313" key="3">
    <source>
        <dbReference type="EMBL" id="KKS93853.1"/>
    </source>
</evidence>
<keyword evidence="1" id="KW-0238">DNA-binding</keyword>
<dbReference type="Gene3D" id="1.10.260.40">
    <property type="entry name" value="lambda repressor-like DNA-binding domains"/>
    <property type="match status" value="1"/>
</dbReference>
<protein>
    <recommendedName>
        <fullName evidence="2">HTH cro/C1-type domain-containing protein</fullName>
    </recommendedName>
</protein>
<name>A0A0G1G4F4_9BACT</name>
<dbReference type="PANTHER" id="PTHR46797:SF1">
    <property type="entry name" value="METHYLPHOSPHONATE SYNTHASE"/>
    <property type="match status" value="1"/>
</dbReference>
<dbReference type="GO" id="GO:0003677">
    <property type="term" value="F:DNA binding"/>
    <property type="evidence" value="ECO:0007669"/>
    <property type="project" value="UniProtKB-KW"/>
</dbReference>
<dbReference type="PROSITE" id="PS50943">
    <property type="entry name" value="HTH_CROC1"/>
    <property type="match status" value="1"/>
</dbReference>
<dbReference type="PANTHER" id="PTHR46797">
    <property type="entry name" value="HTH-TYPE TRANSCRIPTIONAL REGULATOR"/>
    <property type="match status" value="1"/>
</dbReference>
<evidence type="ECO:0000256" key="1">
    <source>
        <dbReference type="ARBA" id="ARBA00023125"/>
    </source>
</evidence>
<dbReference type="Pfam" id="PF01381">
    <property type="entry name" value="HTH_3"/>
    <property type="match status" value="1"/>
</dbReference>
<evidence type="ECO:0000313" key="4">
    <source>
        <dbReference type="Proteomes" id="UP000033980"/>
    </source>
</evidence>
<dbReference type="CDD" id="cd00093">
    <property type="entry name" value="HTH_XRE"/>
    <property type="match status" value="1"/>
</dbReference>
<sequence length="68" mass="7584">MGSEDTKLAKILKDAREKAGLTQAEVAEKAGIHFNYYARVERGEVTPRVDIVENIAKALKISLRLPLF</sequence>
<dbReference type="SMART" id="SM00530">
    <property type="entry name" value="HTH_XRE"/>
    <property type="match status" value="1"/>
</dbReference>
<dbReference type="GO" id="GO:0005829">
    <property type="term" value="C:cytosol"/>
    <property type="evidence" value="ECO:0007669"/>
    <property type="project" value="TreeGrafter"/>
</dbReference>
<dbReference type="Proteomes" id="UP000033980">
    <property type="component" value="Unassembled WGS sequence"/>
</dbReference>
<proteinExistence type="predicted"/>
<reference evidence="3 4" key="1">
    <citation type="journal article" date="2015" name="Nature">
        <title>rRNA introns, odd ribosomes, and small enigmatic genomes across a large radiation of phyla.</title>
        <authorList>
            <person name="Brown C.T."/>
            <person name="Hug L.A."/>
            <person name="Thomas B.C."/>
            <person name="Sharon I."/>
            <person name="Castelle C.J."/>
            <person name="Singh A."/>
            <person name="Wilkins M.J."/>
            <person name="Williams K.H."/>
            <person name="Banfield J.F."/>
        </authorList>
    </citation>
    <scope>NUCLEOTIDE SEQUENCE [LARGE SCALE GENOMIC DNA]</scope>
</reference>
<dbReference type="InterPro" id="IPR001387">
    <property type="entry name" value="Cro/C1-type_HTH"/>
</dbReference>
<evidence type="ECO:0000259" key="2">
    <source>
        <dbReference type="PROSITE" id="PS50943"/>
    </source>
</evidence>
<dbReference type="SUPFAM" id="SSF47413">
    <property type="entry name" value="lambda repressor-like DNA-binding domains"/>
    <property type="match status" value="1"/>
</dbReference>
<dbReference type="InterPro" id="IPR010982">
    <property type="entry name" value="Lambda_DNA-bd_dom_sf"/>
</dbReference>
<accession>A0A0G1G4F4</accession>